<evidence type="ECO:0000313" key="1">
    <source>
        <dbReference type="EMBL" id="KAJ8128619.1"/>
    </source>
</evidence>
<gene>
    <name evidence="1" type="ORF">O1611_g5014</name>
</gene>
<proteinExistence type="predicted"/>
<protein>
    <submittedName>
        <fullName evidence="1">Uncharacterized protein</fullName>
    </submittedName>
</protein>
<evidence type="ECO:0000313" key="2">
    <source>
        <dbReference type="Proteomes" id="UP001153332"/>
    </source>
</evidence>
<keyword evidence="2" id="KW-1185">Reference proteome</keyword>
<reference evidence="1" key="1">
    <citation type="submission" date="2022-12" db="EMBL/GenBank/DDBJ databases">
        <title>Genome Sequence of Lasiodiplodia mahajangana.</title>
        <authorList>
            <person name="Buettner E."/>
        </authorList>
    </citation>
    <scope>NUCLEOTIDE SEQUENCE</scope>
    <source>
        <strain evidence="1">VT137</strain>
    </source>
</reference>
<accession>A0ACC2JMQ5</accession>
<name>A0ACC2JMQ5_9PEZI</name>
<dbReference type="Proteomes" id="UP001153332">
    <property type="component" value="Unassembled WGS sequence"/>
</dbReference>
<organism evidence="1 2">
    <name type="scientific">Lasiodiplodia mahajangana</name>
    <dbReference type="NCBI Taxonomy" id="1108764"/>
    <lineage>
        <taxon>Eukaryota</taxon>
        <taxon>Fungi</taxon>
        <taxon>Dikarya</taxon>
        <taxon>Ascomycota</taxon>
        <taxon>Pezizomycotina</taxon>
        <taxon>Dothideomycetes</taxon>
        <taxon>Dothideomycetes incertae sedis</taxon>
        <taxon>Botryosphaeriales</taxon>
        <taxon>Botryosphaeriaceae</taxon>
        <taxon>Lasiodiplodia</taxon>
    </lineage>
</organism>
<comment type="caution">
    <text evidence="1">The sequence shown here is derived from an EMBL/GenBank/DDBJ whole genome shotgun (WGS) entry which is preliminary data.</text>
</comment>
<sequence length="354" mass="39213">MEFTKTIRCTKEFLLQIAEDWEMQLIEVDKDQKIQKRLSAKTPAHPPLRQRVAPLPIDSGQTFAGIVALEKLYGSLQPSCLAAGITLLLVKAIGALNDYGLSTDLGSLWHMGIGEDHGYSIVLTQEIESLGVDAFSGTLFLANVPQVILGSGWWLANSLLTRLLLAQRCARFIVKRSGLRVSSPEGQQRRYFFLSLPYRYGVPLLILSAVLHWLLSQSFFVVQATGFVYDLTYKGRDQFVRDNTLDGSVIGYSTIAFIFSLAIILGLSISIVFLAVKPLPRREIEPCESYAESDRDSLIIQMPLVSSCSAAISAACHPGPGSQDTHLRLVQWGKMRSGKWSITDETPLQYSLDT</sequence>
<dbReference type="EMBL" id="JAPUUL010001012">
    <property type="protein sequence ID" value="KAJ8128619.1"/>
    <property type="molecule type" value="Genomic_DNA"/>
</dbReference>